<dbReference type="STRING" id="157652.A0A371E5U0"/>
<keyword evidence="4" id="KW-0238">DNA-binding</keyword>
<evidence type="ECO:0000256" key="2">
    <source>
        <dbReference type="ARBA" id="ARBA00023015"/>
    </source>
</evidence>
<evidence type="ECO:0000313" key="10">
    <source>
        <dbReference type="Proteomes" id="UP000257109"/>
    </source>
</evidence>
<dbReference type="InterPro" id="IPR014284">
    <property type="entry name" value="RNA_pol_sigma-70_dom"/>
</dbReference>
<dbReference type="GO" id="GO:0006352">
    <property type="term" value="P:DNA-templated transcription initiation"/>
    <property type="evidence" value="ECO:0007669"/>
    <property type="project" value="InterPro"/>
</dbReference>
<dbReference type="Pfam" id="PF04542">
    <property type="entry name" value="Sigma70_r2"/>
    <property type="match status" value="1"/>
</dbReference>
<dbReference type="InterPro" id="IPR007627">
    <property type="entry name" value="RNA_pol_sigma70_r2"/>
</dbReference>
<dbReference type="InterPro" id="IPR036388">
    <property type="entry name" value="WH-like_DNA-bd_sf"/>
</dbReference>
<dbReference type="Proteomes" id="UP000257109">
    <property type="component" value="Unassembled WGS sequence"/>
</dbReference>
<dbReference type="NCBIfam" id="TIGR02937">
    <property type="entry name" value="sigma70-ECF"/>
    <property type="match status" value="1"/>
</dbReference>
<dbReference type="GO" id="GO:0016987">
    <property type="term" value="F:sigma factor activity"/>
    <property type="evidence" value="ECO:0007669"/>
    <property type="project" value="UniProtKB-KW"/>
</dbReference>
<organism evidence="9 10">
    <name type="scientific">Mucuna pruriens</name>
    <name type="common">Velvet bean</name>
    <name type="synonym">Dolichos pruriens</name>
    <dbReference type="NCBI Taxonomy" id="157652"/>
    <lineage>
        <taxon>Eukaryota</taxon>
        <taxon>Viridiplantae</taxon>
        <taxon>Streptophyta</taxon>
        <taxon>Embryophyta</taxon>
        <taxon>Tracheophyta</taxon>
        <taxon>Spermatophyta</taxon>
        <taxon>Magnoliopsida</taxon>
        <taxon>eudicotyledons</taxon>
        <taxon>Gunneridae</taxon>
        <taxon>Pentapetalae</taxon>
        <taxon>rosids</taxon>
        <taxon>fabids</taxon>
        <taxon>Fabales</taxon>
        <taxon>Fabaceae</taxon>
        <taxon>Papilionoideae</taxon>
        <taxon>50 kb inversion clade</taxon>
        <taxon>NPAAA clade</taxon>
        <taxon>indigoferoid/millettioid clade</taxon>
        <taxon>Phaseoleae</taxon>
        <taxon>Mucuna</taxon>
    </lineage>
</organism>
<dbReference type="AlphaFoldDB" id="A0A371E5U0"/>
<dbReference type="SUPFAM" id="SSF88659">
    <property type="entry name" value="Sigma3 and sigma4 domains of RNA polymerase sigma factors"/>
    <property type="match status" value="2"/>
</dbReference>
<keyword evidence="2" id="KW-0805">Transcription regulation</keyword>
<proteinExistence type="inferred from homology"/>
<evidence type="ECO:0000256" key="1">
    <source>
        <dbReference type="ARBA" id="ARBA00007788"/>
    </source>
</evidence>
<evidence type="ECO:0000256" key="3">
    <source>
        <dbReference type="ARBA" id="ARBA00023082"/>
    </source>
</evidence>
<accession>A0A371E5U0</accession>
<dbReference type="PRINTS" id="PR00046">
    <property type="entry name" value="SIGMA70FCT"/>
</dbReference>
<dbReference type="EMBL" id="QJKJ01016181">
    <property type="protein sequence ID" value="RDX61363.1"/>
    <property type="molecule type" value="Genomic_DNA"/>
</dbReference>
<dbReference type="Pfam" id="PF04545">
    <property type="entry name" value="Sigma70_r4"/>
    <property type="match status" value="1"/>
</dbReference>
<dbReference type="CDD" id="cd06171">
    <property type="entry name" value="Sigma70_r4"/>
    <property type="match status" value="1"/>
</dbReference>
<dbReference type="InterPro" id="IPR013324">
    <property type="entry name" value="RNA_pol_sigma_r3/r4-like"/>
</dbReference>
<gene>
    <name evidence="9" type="primary">SIGC</name>
    <name evidence="9" type="ORF">CR513_60416</name>
</gene>
<protein>
    <submittedName>
        <fullName evidence="9">RNA polymerase sigma factor sigC</fullName>
    </submittedName>
</protein>
<dbReference type="GO" id="GO:0071482">
    <property type="term" value="P:cellular response to light stimulus"/>
    <property type="evidence" value="ECO:0007669"/>
    <property type="project" value="UniProtKB-ARBA"/>
</dbReference>
<feature type="non-terminal residue" evidence="9">
    <location>
        <position position="552"/>
    </location>
</feature>
<reference evidence="9" key="1">
    <citation type="submission" date="2018-05" db="EMBL/GenBank/DDBJ databases">
        <title>Draft genome of Mucuna pruriens seed.</title>
        <authorList>
            <person name="Nnadi N.E."/>
            <person name="Vos R."/>
            <person name="Hasami M.H."/>
            <person name="Devisetty U.K."/>
            <person name="Aguiy J.C."/>
        </authorList>
    </citation>
    <scope>NUCLEOTIDE SEQUENCE [LARGE SCALE GENOMIC DNA]</scope>
    <source>
        <strain evidence="9">JCA_2017</strain>
    </source>
</reference>
<evidence type="ECO:0000313" key="9">
    <source>
        <dbReference type="EMBL" id="RDX61363.1"/>
    </source>
</evidence>
<dbReference type="GO" id="GO:0003677">
    <property type="term" value="F:DNA binding"/>
    <property type="evidence" value="ECO:0007669"/>
    <property type="project" value="UniProtKB-KW"/>
</dbReference>
<keyword evidence="3" id="KW-0731">Sigma factor</keyword>
<dbReference type="InterPro" id="IPR007624">
    <property type="entry name" value="RNA_pol_sigma70_r3"/>
</dbReference>
<feature type="domain" description="RNA polymerase sigma-70 region 4" evidence="8">
    <location>
        <begin position="486"/>
        <end position="538"/>
    </location>
</feature>
<dbReference type="InterPro" id="IPR050239">
    <property type="entry name" value="Sigma-70_RNA_pol_init_factors"/>
</dbReference>
<keyword evidence="10" id="KW-1185">Reference proteome</keyword>
<dbReference type="InterPro" id="IPR000943">
    <property type="entry name" value="RNA_pol_sigma70"/>
</dbReference>
<dbReference type="PANTHER" id="PTHR30603:SF13">
    <property type="entry name" value="RNA POLYMERASE SIGMA FACTOR SIGC"/>
    <property type="match status" value="1"/>
</dbReference>
<dbReference type="OrthoDB" id="206108at2759"/>
<dbReference type="InterPro" id="IPR007630">
    <property type="entry name" value="RNA_pol_sigma70_r4"/>
</dbReference>
<sequence length="552" mass="63208">MGLGFCFRLNPRLRYCVPLHTPHSFTNSPFFLSPSSAGIRETCFNSTRLSLPSTFYEEEEALQKDFGRVFAFSSSALETLENDSLGREETQVNKGKRSRSSTVRGMFDNTQMPFGEVSAVSTKFETFRAQHFRLLMENLGVLEETFADSEALRLEKDIILQLEKLGALELFNVYLSRSLGTSFESDYTDKVNDYKSKAFVQSRKKKENEIRRKREFVTTEVSSQSYSIKADLEDLLCFSASFVERASNTKSKRIMVAKREAEMSKGVKVLAELEKIRMAIEEDTNRVASLSSWAEASGVDEKVLQKLLRHGYYCRDELIRSTRSLVLYLARKYRGMGVALDDLLQAGYVGVLQGAERFDSTRGYKFSTYVQYWIRKSISRMVARYSRGIVIPWSLNRAINQIQKARKTMKSTHKKCPDDYEIAKMTGLSLDKIKKASNCLRIVASIDQKVGDCLGVEYMELMPDVTIESPEKAVMKQHMKKDVQDLLKGLNSRERQILTLRFGLNDNLPRSLQDIGTLFNVSKERIRKIEKKALTKLRSEATTSKLHYYLDL</sequence>
<evidence type="ECO:0000259" key="7">
    <source>
        <dbReference type="Pfam" id="PF04542"/>
    </source>
</evidence>
<evidence type="ECO:0000256" key="4">
    <source>
        <dbReference type="ARBA" id="ARBA00023125"/>
    </source>
</evidence>
<evidence type="ECO:0000256" key="5">
    <source>
        <dbReference type="ARBA" id="ARBA00023163"/>
    </source>
</evidence>
<name>A0A371E5U0_MUCPR</name>
<comment type="caution">
    <text evidence="9">The sequence shown here is derived from an EMBL/GenBank/DDBJ whole genome shotgun (WGS) entry which is preliminary data.</text>
</comment>
<dbReference type="InterPro" id="IPR013325">
    <property type="entry name" value="RNA_pol_sigma_r2"/>
</dbReference>
<dbReference type="Pfam" id="PF04539">
    <property type="entry name" value="Sigma70_r3"/>
    <property type="match status" value="1"/>
</dbReference>
<feature type="domain" description="RNA polymerase sigma-70 region 3" evidence="6">
    <location>
        <begin position="398"/>
        <end position="473"/>
    </location>
</feature>
<evidence type="ECO:0000259" key="8">
    <source>
        <dbReference type="Pfam" id="PF04545"/>
    </source>
</evidence>
<dbReference type="Gene3D" id="1.10.10.10">
    <property type="entry name" value="Winged helix-like DNA-binding domain superfamily/Winged helix DNA-binding domain"/>
    <property type="match status" value="2"/>
</dbReference>
<dbReference type="PANTHER" id="PTHR30603">
    <property type="entry name" value="RNA POLYMERASE SIGMA FACTOR RPO"/>
    <property type="match status" value="1"/>
</dbReference>
<keyword evidence="5" id="KW-0804">Transcription</keyword>
<feature type="domain" description="RNA polymerase sigma-70 region 2" evidence="7">
    <location>
        <begin position="318"/>
        <end position="387"/>
    </location>
</feature>
<dbReference type="SUPFAM" id="SSF88946">
    <property type="entry name" value="Sigma2 domain of RNA polymerase sigma factors"/>
    <property type="match status" value="1"/>
</dbReference>
<evidence type="ECO:0000259" key="6">
    <source>
        <dbReference type="Pfam" id="PF04539"/>
    </source>
</evidence>
<dbReference type="Gene3D" id="1.20.120.1810">
    <property type="match status" value="1"/>
</dbReference>
<comment type="similarity">
    <text evidence="1">Belongs to the sigma-70 factor family.</text>
</comment>